<dbReference type="RefSeq" id="WP_144087815.1">
    <property type="nucleotide sequence ID" value="NZ_VMHE01000002.1"/>
</dbReference>
<dbReference type="HAMAP" id="MF_00096">
    <property type="entry name" value="MutS"/>
    <property type="match status" value="1"/>
</dbReference>
<organism evidence="11 12">
    <name type="scientific">Allobacillus salarius</name>
    <dbReference type="NCBI Taxonomy" id="1955272"/>
    <lineage>
        <taxon>Bacteria</taxon>
        <taxon>Bacillati</taxon>
        <taxon>Bacillota</taxon>
        <taxon>Bacilli</taxon>
        <taxon>Bacillales</taxon>
        <taxon>Bacillaceae</taxon>
        <taxon>Allobacillus</taxon>
    </lineage>
</organism>
<dbReference type="GO" id="GO:0005524">
    <property type="term" value="F:ATP binding"/>
    <property type="evidence" value="ECO:0007669"/>
    <property type="project" value="UniProtKB-UniRule"/>
</dbReference>
<dbReference type="FunFam" id="3.40.1170.10:FF:000001">
    <property type="entry name" value="DNA mismatch repair protein MutS"/>
    <property type="match status" value="1"/>
</dbReference>
<feature type="domain" description="DNA mismatch repair proteins mutS family" evidence="10">
    <location>
        <begin position="679"/>
        <end position="695"/>
    </location>
</feature>
<dbReference type="InterPro" id="IPR007860">
    <property type="entry name" value="DNA_mmatch_repair_MutS_con_dom"/>
</dbReference>
<proteinExistence type="inferred from homology"/>
<dbReference type="InterPro" id="IPR036678">
    <property type="entry name" value="MutS_con_dom_sf"/>
</dbReference>
<dbReference type="EMBL" id="VMHE01000002">
    <property type="protein sequence ID" value="TSJ67226.1"/>
    <property type="molecule type" value="Genomic_DNA"/>
</dbReference>
<dbReference type="SUPFAM" id="SSF55271">
    <property type="entry name" value="DNA repair protein MutS, domain I"/>
    <property type="match status" value="1"/>
</dbReference>
<keyword evidence="5 8" id="KW-0067">ATP-binding</keyword>
<evidence type="ECO:0000256" key="6">
    <source>
        <dbReference type="ARBA" id="ARBA00023125"/>
    </source>
</evidence>
<dbReference type="OrthoDB" id="9802448at2"/>
<keyword evidence="3 8" id="KW-0547">Nucleotide-binding</keyword>
<dbReference type="GO" id="GO:0030983">
    <property type="term" value="F:mismatched DNA binding"/>
    <property type="evidence" value="ECO:0007669"/>
    <property type="project" value="InterPro"/>
</dbReference>
<dbReference type="InterPro" id="IPR000432">
    <property type="entry name" value="DNA_mismatch_repair_MutS_C"/>
</dbReference>
<comment type="caution">
    <text evidence="11">The sequence shown here is derived from an EMBL/GenBank/DDBJ whole genome shotgun (WGS) entry which is preliminary data.</text>
</comment>
<dbReference type="InterPro" id="IPR036187">
    <property type="entry name" value="DNA_mismatch_repair_MutS_sf"/>
</dbReference>
<dbReference type="Pfam" id="PF05190">
    <property type="entry name" value="MutS_IV"/>
    <property type="match status" value="1"/>
</dbReference>
<keyword evidence="12" id="KW-1185">Reference proteome</keyword>
<keyword evidence="7 8" id="KW-0234">DNA repair</keyword>
<dbReference type="FunFam" id="3.40.50.300:FF:000896">
    <property type="entry name" value="DNA mismatch repair protein MutS"/>
    <property type="match status" value="1"/>
</dbReference>
<dbReference type="AlphaFoldDB" id="A0A556PS65"/>
<evidence type="ECO:0000256" key="8">
    <source>
        <dbReference type="HAMAP-Rule" id="MF_00096"/>
    </source>
</evidence>
<dbReference type="InterPro" id="IPR027417">
    <property type="entry name" value="P-loop_NTPase"/>
</dbReference>
<dbReference type="PANTHER" id="PTHR11361:SF34">
    <property type="entry name" value="DNA MISMATCH REPAIR PROTEIN MSH1, MITOCHONDRIAL"/>
    <property type="match status" value="1"/>
</dbReference>
<feature type="binding site" evidence="8">
    <location>
        <begin position="605"/>
        <end position="612"/>
    </location>
    <ligand>
        <name>ATP</name>
        <dbReference type="ChEBI" id="CHEBI:30616"/>
    </ligand>
</feature>
<dbReference type="InterPro" id="IPR016151">
    <property type="entry name" value="DNA_mismatch_repair_MutS_N"/>
</dbReference>
<protein>
    <recommendedName>
        <fullName evidence="2 8">DNA mismatch repair protein MutS</fullName>
    </recommendedName>
</protein>
<dbReference type="Gene3D" id="3.40.1170.10">
    <property type="entry name" value="DNA repair protein MutS, domain I"/>
    <property type="match status" value="1"/>
</dbReference>
<dbReference type="GO" id="GO:0140664">
    <property type="term" value="F:ATP-dependent DNA damage sensor activity"/>
    <property type="evidence" value="ECO:0007669"/>
    <property type="project" value="InterPro"/>
</dbReference>
<dbReference type="NCBIfam" id="TIGR01070">
    <property type="entry name" value="mutS1"/>
    <property type="match status" value="1"/>
</dbReference>
<evidence type="ECO:0000313" key="11">
    <source>
        <dbReference type="EMBL" id="TSJ67226.1"/>
    </source>
</evidence>
<dbReference type="SUPFAM" id="SSF53150">
    <property type="entry name" value="DNA repair protein MutS, domain II"/>
    <property type="match status" value="1"/>
</dbReference>
<name>A0A556PS65_9BACI</name>
<dbReference type="FunFam" id="1.10.1420.10:FF:000007">
    <property type="entry name" value="DNA mismatch repair protein MutS"/>
    <property type="match status" value="1"/>
</dbReference>
<dbReference type="InterPro" id="IPR007695">
    <property type="entry name" value="DNA_mismatch_repair_MutS-lik_N"/>
</dbReference>
<keyword evidence="6 8" id="KW-0238">DNA-binding</keyword>
<evidence type="ECO:0000256" key="1">
    <source>
        <dbReference type="ARBA" id="ARBA00006271"/>
    </source>
</evidence>
<dbReference type="GO" id="GO:0003684">
    <property type="term" value="F:damaged DNA binding"/>
    <property type="evidence" value="ECO:0007669"/>
    <property type="project" value="UniProtKB-UniRule"/>
</dbReference>
<dbReference type="CDD" id="cd03284">
    <property type="entry name" value="ABC_MutS1"/>
    <property type="match status" value="1"/>
</dbReference>
<comment type="similarity">
    <text evidence="1 8 9">Belongs to the DNA mismatch repair MutS family.</text>
</comment>
<gene>
    <name evidence="8 11" type="primary">mutS</name>
    <name evidence="11" type="ORF">FPQ13_02915</name>
</gene>
<evidence type="ECO:0000256" key="9">
    <source>
        <dbReference type="RuleBase" id="RU003756"/>
    </source>
</evidence>
<evidence type="ECO:0000313" key="12">
    <source>
        <dbReference type="Proteomes" id="UP000316425"/>
    </source>
</evidence>
<dbReference type="Gene3D" id="3.40.50.300">
    <property type="entry name" value="P-loop containing nucleotide triphosphate hydrolases"/>
    <property type="match status" value="1"/>
</dbReference>
<dbReference type="PANTHER" id="PTHR11361">
    <property type="entry name" value="DNA MISMATCH REPAIR PROTEIN MUTS FAMILY MEMBER"/>
    <property type="match status" value="1"/>
</dbReference>
<comment type="function">
    <text evidence="8">This protein is involved in the repair of mismatches in DNA. It is possible that it carries out the mismatch recognition step. This protein has a weak ATPase activity.</text>
</comment>
<dbReference type="SUPFAM" id="SSF48334">
    <property type="entry name" value="DNA repair protein MutS, domain III"/>
    <property type="match status" value="1"/>
</dbReference>
<dbReference type="SUPFAM" id="SSF52540">
    <property type="entry name" value="P-loop containing nucleoside triphosphate hydrolases"/>
    <property type="match status" value="1"/>
</dbReference>
<dbReference type="InterPro" id="IPR017261">
    <property type="entry name" value="DNA_mismatch_repair_MutS/MSH"/>
</dbReference>
<keyword evidence="4 8" id="KW-0227">DNA damage</keyword>
<dbReference type="InterPro" id="IPR007861">
    <property type="entry name" value="DNA_mismatch_repair_MutS_clamp"/>
</dbReference>
<dbReference type="InterPro" id="IPR007696">
    <property type="entry name" value="DNA_mismatch_repair_MutS_core"/>
</dbReference>
<evidence type="ECO:0000256" key="2">
    <source>
        <dbReference type="ARBA" id="ARBA00021982"/>
    </source>
</evidence>
<dbReference type="PROSITE" id="PS00486">
    <property type="entry name" value="DNA_MISMATCH_REPAIR_2"/>
    <property type="match status" value="1"/>
</dbReference>
<dbReference type="Pfam" id="PF05192">
    <property type="entry name" value="MutS_III"/>
    <property type="match status" value="1"/>
</dbReference>
<dbReference type="InterPro" id="IPR005748">
    <property type="entry name" value="DNA_mismatch_repair_MutS"/>
</dbReference>
<evidence type="ECO:0000256" key="5">
    <source>
        <dbReference type="ARBA" id="ARBA00022840"/>
    </source>
</evidence>
<dbReference type="NCBIfam" id="NF003810">
    <property type="entry name" value="PRK05399.1"/>
    <property type="match status" value="1"/>
</dbReference>
<dbReference type="Gene3D" id="1.10.1420.10">
    <property type="match status" value="2"/>
</dbReference>
<evidence type="ECO:0000256" key="7">
    <source>
        <dbReference type="ARBA" id="ARBA00023204"/>
    </source>
</evidence>
<dbReference type="Pfam" id="PF01624">
    <property type="entry name" value="MutS_I"/>
    <property type="match status" value="1"/>
</dbReference>
<reference evidence="11 12" key="1">
    <citation type="submission" date="2019-07" db="EMBL/GenBank/DDBJ databases">
        <title>Allobacillus sp. nov. SKP isolated from shrimp paste of Euphausiacea.</title>
        <authorList>
            <person name="Kanchanasin P."/>
            <person name="Tanasupawat S."/>
            <person name="Shi W."/>
            <person name="Wu L."/>
            <person name="Ma J."/>
        </authorList>
    </citation>
    <scope>NUCLEOTIDE SEQUENCE [LARGE SCALE GENOMIC DNA]</scope>
    <source>
        <strain evidence="11 12">SKP4-8</strain>
    </source>
</reference>
<dbReference type="Gene3D" id="3.30.420.110">
    <property type="entry name" value="MutS, connector domain"/>
    <property type="match status" value="1"/>
</dbReference>
<evidence type="ECO:0000259" key="10">
    <source>
        <dbReference type="PROSITE" id="PS00486"/>
    </source>
</evidence>
<dbReference type="SMART" id="SM00533">
    <property type="entry name" value="MUTSd"/>
    <property type="match status" value="1"/>
</dbReference>
<dbReference type="GO" id="GO:0006298">
    <property type="term" value="P:mismatch repair"/>
    <property type="evidence" value="ECO:0007669"/>
    <property type="project" value="UniProtKB-UniRule"/>
</dbReference>
<accession>A0A556PS65</accession>
<dbReference type="Pfam" id="PF05188">
    <property type="entry name" value="MutS_II"/>
    <property type="match status" value="1"/>
</dbReference>
<evidence type="ECO:0000256" key="4">
    <source>
        <dbReference type="ARBA" id="ARBA00022763"/>
    </source>
</evidence>
<dbReference type="Proteomes" id="UP000316425">
    <property type="component" value="Unassembled WGS sequence"/>
</dbReference>
<dbReference type="PIRSF" id="PIRSF037677">
    <property type="entry name" value="DNA_mis_repair_Msh6"/>
    <property type="match status" value="1"/>
</dbReference>
<evidence type="ECO:0000256" key="3">
    <source>
        <dbReference type="ARBA" id="ARBA00022741"/>
    </source>
</evidence>
<dbReference type="SMART" id="SM00534">
    <property type="entry name" value="MUTSac"/>
    <property type="match status" value="1"/>
</dbReference>
<sequence>MTTHTPMMQQYLNIKSEYEDEFLFFRLGDFYELFFDDALKAAKELEITLTQRGGGKEDKIPMCGVPYHSAENYIKTLVDRGYKVAICEQVEDPKTAKGVVKREVIQVITPGTIMEGNMLKENENNYLASLYFIEDDFIVSYVDLSTGESFVSKVNGKIKDVIGELYNRPVKEVVLPTDFPEDLKETLTHYLDVTLSSEHENHIPEEFQKLVTGLDDTRFIRGFGYLFQYIYRSQKRFLAHLQAVQFIELDDYMKLDLYSKRNLELIESLRDQSKKGTLLSVLDKTITAMGSRLLKKWIDRPLLSKDQIAERHQQVHTMMEHFMERDELRESLKNVYDLERLAGRISYGNVNARDLLQLKRSLGALPQIKQLLNLFDHPSVSSLLSDVESYQEIFEILDSALAENPPILITEGNIIKDGYHKQLDEYREVNRNGKNWIAELEAKEREETGIKSLKVGFNKVFGYYIEVTRANLPHLAENRYERKQTLANAERFVTPELKEKERMILEAEEKSTTLEYELFLELRDQIKSYIPALQTLAEQISKIDCLLSFAIVSEENNYTKPVLKDEQQLHIREGRHPVVEQVMKEMFVPNDIQMDETTDILLITGPNMAGKSTYMRQIALMIIMNQIGCFVPASEAEMPVFDQIFTRIGAADDLVSGQSTFMVEMMEAEHAVRHATERSFILLDEIGRGTSTYDGMALAQSIVEYIHQQVGAKTLFSTHYHELTSLDKSLPKLRNVHVEVDEEDGEVVFLHHIKEGKADKSYGIHVAKLADLPGDIIQRAYQLLESFEATTVLREEEPQEQLTLFEEDQGTLPLTANIEVIERLKKADLMKMTPMDAMNLLYQLKENLE</sequence>
<dbReference type="Pfam" id="PF00488">
    <property type="entry name" value="MutS_V"/>
    <property type="match status" value="1"/>
</dbReference>
<dbReference type="InterPro" id="IPR045076">
    <property type="entry name" value="MutS"/>
</dbReference>
<dbReference type="GO" id="GO:0005829">
    <property type="term" value="C:cytosol"/>
    <property type="evidence" value="ECO:0007669"/>
    <property type="project" value="TreeGrafter"/>
</dbReference>